<dbReference type="PANTHER" id="PTHR37829">
    <property type="entry name" value="PHAGE-LIKE ELEMENT PBSX PROTEIN XKDT"/>
    <property type="match status" value="1"/>
</dbReference>
<evidence type="ECO:0000259" key="4">
    <source>
        <dbReference type="Pfam" id="PF26079"/>
    </source>
</evidence>
<evidence type="ECO:0000259" key="2">
    <source>
        <dbReference type="Pfam" id="PF04865"/>
    </source>
</evidence>
<dbReference type="EMBL" id="FLUB01000018">
    <property type="protein sequence ID" value="SBV65198.1"/>
    <property type="molecule type" value="Genomic_DNA"/>
</dbReference>
<evidence type="ECO:0000313" key="5">
    <source>
        <dbReference type="EMBL" id="SBV64389.1"/>
    </source>
</evidence>
<evidence type="ECO:0000313" key="6">
    <source>
        <dbReference type="EMBL" id="SBV65198.1"/>
    </source>
</evidence>
<dbReference type="Pfam" id="PF26079">
    <property type="entry name" value="Baseplate_J_C"/>
    <property type="match status" value="1"/>
</dbReference>
<name>A0A212IED9_9ENTR</name>
<dbReference type="InterPro" id="IPR006949">
    <property type="entry name" value="Barrel_Baseplate_J-like"/>
</dbReference>
<accession>A0A212IED9</accession>
<organism evidence="6">
    <name type="scientific">uncultured Citrobacter sp</name>
    <dbReference type="NCBI Taxonomy" id="200446"/>
    <lineage>
        <taxon>Bacteria</taxon>
        <taxon>Pseudomonadati</taxon>
        <taxon>Pseudomonadota</taxon>
        <taxon>Gammaproteobacteria</taxon>
        <taxon>Enterobacterales</taxon>
        <taxon>Enterobacteriaceae</taxon>
        <taxon>Citrobacter</taxon>
        <taxon>environmental samples</taxon>
    </lineage>
</organism>
<dbReference type="Pfam" id="PF04865">
    <property type="entry name" value="Baseplate_J"/>
    <property type="match status" value="1"/>
</dbReference>
<comment type="similarity">
    <text evidence="1">Belongs to the Mu gp47/PBSX XkdT family.</text>
</comment>
<dbReference type="Pfam" id="PF26078">
    <property type="entry name" value="Baseplate_J_M"/>
    <property type="match status" value="1"/>
</dbReference>
<gene>
    <name evidence="5" type="ORF">KL86CIT2_360003</name>
    <name evidence="6" type="ORF">KM92CIT3_60233</name>
</gene>
<dbReference type="RefSeq" id="WP_182936668.1">
    <property type="nucleotide sequence ID" value="NZ_LT598670.1"/>
</dbReference>
<sequence>MPYNVPALRKLITDGEKDIAFELGLQKLPPVGVEKALNTSFSNQVRDLYDHQSWIKDQIIPSVKSDDETIIETAASEGVIRKQATFATGPAVFKGNTPLPEDTEMQTATGVVYAVTTSGVPVDGVMTVTIQASDAGASGNLPEGERLTLLSPVPGVESIGLTGTGGITGGADIEPVPELLDRLLFRKRNPPVGGAVHDYVIWAREMAGVSRAWAFDAWHGPCTIGLAWVYDDRSVITPGYQDRKNMEDYLFRHTDPATGVYVGKPGGIEVWPVELMLRPVNMIIGITPDTPATRKAVQSRLLTLQKTLQPGQTLPISAIRTAIGTASGVTDYTLNLTADIPCAQNELITIGVLTWPTV</sequence>
<evidence type="ECO:0000256" key="1">
    <source>
        <dbReference type="ARBA" id="ARBA00038087"/>
    </source>
</evidence>
<feature type="domain" description="Baseplate protein J-like barrel" evidence="2">
    <location>
        <begin position="93"/>
        <end position="165"/>
    </location>
</feature>
<reference evidence="6" key="1">
    <citation type="submission" date="2016-04" db="EMBL/GenBank/DDBJ databases">
        <authorList>
            <person name="Evans L.H."/>
            <person name="Alamgir A."/>
            <person name="Owens N."/>
            <person name="Weber N.D."/>
            <person name="Virtaneva K."/>
            <person name="Barbian K."/>
            <person name="Babar A."/>
            <person name="Rosenke K."/>
        </authorList>
    </citation>
    <scope>NUCLEOTIDE SEQUENCE</scope>
    <source>
        <strain evidence="5">86-2</strain>
        <strain evidence="6">92-3</strain>
    </source>
</reference>
<feature type="domain" description="Baseplate J-like central" evidence="3">
    <location>
        <begin position="191"/>
        <end position="271"/>
    </location>
</feature>
<feature type="domain" description="Baseplate J-like C-terminal" evidence="4">
    <location>
        <begin position="282"/>
        <end position="355"/>
    </location>
</feature>
<proteinExistence type="inferred from homology"/>
<evidence type="ECO:0000259" key="3">
    <source>
        <dbReference type="Pfam" id="PF26078"/>
    </source>
</evidence>
<dbReference type="EMBL" id="FLUA01000034">
    <property type="protein sequence ID" value="SBV64389.1"/>
    <property type="molecule type" value="Genomic_DNA"/>
</dbReference>
<protein>
    <submittedName>
        <fullName evidence="6">Uncharacterized protein</fullName>
    </submittedName>
</protein>
<dbReference type="PANTHER" id="PTHR37829:SF3">
    <property type="entry name" value="PROTEIN JAYE-RELATED"/>
    <property type="match status" value="1"/>
</dbReference>
<dbReference type="InterPro" id="IPR058530">
    <property type="entry name" value="Baseplate_J-like_C"/>
</dbReference>
<dbReference type="AlphaFoldDB" id="A0A212IED9"/>
<dbReference type="InterPro" id="IPR052399">
    <property type="entry name" value="Phage_Baseplate_Assmbl_Protein"/>
</dbReference>
<dbReference type="InterPro" id="IPR058531">
    <property type="entry name" value="Baseplate_J_M"/>
</dbReference>